<dbReference type="STRING" id="47428.A0A284S5P7"/>
<evidence type="ECO:0000313" key="1">
    <source>
        <dbReference type="EMBL" id="SJL16310.1"/>
    </source>
</evidence>
<keyword evidence="2" id="KW-1185">Reference proteome</keyword>
<dbReference type="Proteomes" id="UP000219338">
    <property type="component" value="Unassembled WGS sequence"/>
</dbReference>
<dbReference type="InterPro" id="IPR053134">
    <property type="entry name" value="RNA-dir_DNA_polymerase"/>
</dbReference>
<sequence length="275" mass="32031">MAVMNEEAEYKDHARCVKLRVAKQLQAWPQYSPDNKQCLSTWMKINRLKVLVLWDTGSTSMAMSPNCTNISKAIVFNLTTPVTLQLGTIGSRSKINFGSNSEVEMPGYMGPEYFDIVNIDQYSLYAPSQCDTRLRQEDKGKARAKDIFQKEDIPQLRQQWHDEYEELLQGILLIDQDKWYHYHLPQCPNTLRDEFDDKAAPMMCMFKKDMHLHTVIDCRQQNENTVKDVTPMPDQDNIREDIARARYRSKIDLSDAYEQVWVVASDVWKTTFSTI</sequence>
<dbReference type="InterPro" id="IPR043128">
    <property type="entry name" value="Rev_trsase/Diguanyl_cyclase"/>
</dbReference>
<accession>A0A284S5P7</accession>
<name>A0A284S5P7_ARMOS</name>
<evidence type="ECO:0008006" key="3">
    <source>
        <dbReference type="Google" id="ProtNLM"/>
    </source>
</evidence>
<dbReference type="Gene3D" id="3.10.10.10">
    <property type="entry name" value="HIV Type 1 Reverse Transcriptase, subunit A, domain 1"/>
    <property type="match status" value="1"/>
</dbReference>
<dbReference type="AlphaFoldDB" id="A0A284S5P7"/>
<dbReference type="OMA" id="MAVMNEE"/>
<evidence type="ECO:0000313" key="2">
    <source>
        <dbReference type="Proteomes" id="UP000219338"/>
    </source>
</evidence>
<proteinExistence type="predicted"/>
<reference evidence="2" key="1">
    <citation type="journal article" date="2017" name="Nat. Ecol. Evol.">
        <title>Genome expansion and lineage-specific genetic innovations in the forest pathogenic fungi Armillaria.</title>
        <authorList>
            <person name="Sipos G."/>
            <person name="Prasanna A.N."/>
            <person name="Walter M.C."/>
            <person name="O'Connor E."/>
            <person name="Balint B."/>
            <person name="Krizsan K."/>
            <person name="Kiss B."/>
            <person name="Hess J."/>
            <person name="Varga T."/>
            <person name="Slot J."/>
            <person name="Riley R."/>
            <person name="Boka B."/>
            <person name="Rigling D."/>
            <person name="Barry K."/>
            <person name="Lee J."/>
            <person name="Mihaltcheva S."/>
            <person name="LaButti K."/>
            <person name="Lipzen A."/>
            <person name="Waldron R."/>
            <person name="Moloney N.M."/>
            <person name="Sperisen C."/>
            <person name="Kredics L."/>
            <person name="Vagvoelgyi C."/>
            <person name="Patrignani A."/>
            <person name="Fitzpatrick D."/>
            <person name="Nagy I."/>
            <person name="Doyle S."/>
            <person name="Anderson J.B."/>
            <person name="Grigoriev I.V."/>
            <person name="Gueldener U."/>
            <person name="Muensterkoetter M."/>
            <person name="Nagy L.G."/>
        </authorList>
    </citation>
    <scope>NUCLEOTIDE SEQUENCE [LARGE SCALE GENOMIC DNA]</scope>
    <source>
        <strain evidence="2">C18/9</strain>
    </source>
</reference>
<dbReference type="EMBL" id="FUEG01000034">
    <property type="protein sequence ID" value="SJL16310.1"/>
    <property type="molecule type" value="Genomic_DNA"/>
</dbReference>
<gene>
    <name evidence="1" type="ORF">ARMOST_19830</name>
</gene>
<dbReference type="PANTHER" id="PTHR24559:SF444">
    <property type="entry name" value="REVERSE TRANSCRIPTASE DOMAIN-CONTAINING PROTEIN"/>
    <property type="match status" value="1"/>
</dbReference>
<protein>
    <recommendedName>
        <fullName evidence="3">Reverse transcriptase domain-containing protein</fullName>
    </recommendedName>
</protein>
<dbReference type="OrthoDB" id="2799149at2759"/>
<organism evidence="1 2">
    <name type="scientific">Armillaria ostoyae</name>
    <name type="common">Armillaria root rot fungus</name>
    <dbReference type="NCBI Taxonomy" id="47428"/>
    <lineage>
        <taxon>Eukaryota</taxon>
        <taxon>Fungi</taxon>
        <taxon>Dikarya</taxon>
        <taxon>Basidiomycota</taxon>
        <taxon>Agaricomycotina</taxon>
        <taxon>Agaricomycetes</taxon>
        <taxon>Agaricomycetidae</taxon>
        <taxon>Agaricales</taxon>
        <taxon>Marasmiineae</taxon>
        <taxon>Physalacriaceae</taxon>
        <taxon>Armillaria</taxon>
    </lineage>
</organism>
<dbReference type="Gene3D" id="3.30.70.270">
    <property type="match status" value="1"/>
</dbReference>
<dbReference type="InterPro" id="IPR043502">
    <property type="entry name" value="DNA/RNA_pol_sf"/>
</dbReference>
<dbReference type="SUPFAM" id="SSF56672">
    <property type="entry name" value="DNA/RNA polymerases"/>
    <property type="match status" value="1"/>
</dbReference>
<dbReference type="PANTHER" id="PTHR24559">
    <property type="entry name" value="TRANSPOSON TY3-I GAG-POL POLYPROTEIN"/>
    <property type="match status" value="1"/>
</dbReference>